<comment type="caution">
    <text evidence="1">The sequence shown here is derived from an EMBL/GenBank/DDBJ whole genome shotgun (WGS) entry which is preliminary data.</text>
</comment>
<protein>
    <submittedName>
        <fullName evidence="1">Uncharacterized protein</fullName>
    </submittedName>
</protein>
<reference evidence="1" key="1">
    <citation type="journal article" date="2019" name="Sci. Rep.">
        <title>Draft genome of Tanacetum cinerariifolium, the natural source of mosquito coil.</title>
        <authorList>
            <person name="Yamashiro T."/>
            <person name="Shiraishi A."/>
            <person name="Satake H."/>
            <person name="Nakayama K."/>
        </authorList>
    </citation>
    <scope>NUCLEOTIDE SEQUENCE</scope>
</reference>
<proteinExistence type="predicted"/>
<dbReference type="AlphaFoldDB" id="A0A6L2M862"/>
<sequence>MRADELYKFLDGTIKKVQDELHHRVIDFDLGYNKEMSRRKWAAIDKKRSELIAELIDKQRRETRIIQNLKRLVGARELEIDYKLMTPILDLVHITTILKPSINFHRLLGLNIRGLEIQHDFRIFKFFRVLGQLLLPSYLSAILAVRILIDIDSSSELLKGLHAQDLLDHFQIKTKDFEINLCVPIYLYTFPILEKLNGSSALAWSIIQGSIRIFFEQSIAAIKGYRGGSGG</sequence>
<dbReference type="EMBL" id="BKCJ010005806">
    <property type="protein sequence ID" value="GEU68744.1"/>
    <property type="molecule type" value="Genomic_DNA"/>
</dbReference>
<accession>A0A6L2M862</accession>
<organism evidence="1">
    <name type="scientific">Tanacetum cinerariifolium</name>
    <name type="common">Dalmatian daisy</name>
    <name type="synonym">Chrysanthemum cinerariifolium</name>
    <dbReference type="NCBI Taxonomy" id="118510"/>
    <lineage>
        <taxon>Eukaryota</taxon>
        <taxon>Viridiplantae</taxon>
        <taxon>Streptophyta</taxon>
        <taxon>Embryophyta</taxon>
        <taxon>Tracheophyta</taxon>
        <taxon>Spermatophyta</taxon>
        <taxon>Magnoliopsida</taxon>
        <taxon>eudicotyledons</taxon>
        <taxon>Gunneridae</taxon>
        <taxon>Pentapetalae</taxon>
        <taxon>asterids</taxon>
        <taxon>campanulids</taxon>
        <taxon>Asterales</taxon>
        <taxon>Asteraceae</taxon>
        <taxon>Asteroideae</taxon>
        <taxon>Anthemideae</taxon>
        <taxon>Anthemidinae</taxon>
        <taxon>Tanacetum</taxon>
    </lineage>
</organism>
<evidence type="ECO:0000313" key="1">
    <source>
        <dbReference type="EMBL" id="GEU68744.1"/>
    </source>
</evidence>
<gene>
    <name evidence="1" type="ORF">Tci_040722</name>
</gene>
<name>A0A6L2M862_TANCI</name>